<dbReference type="EMBL" id="NBSK02000008">
    <property type="protein sequence ID" value="KAJ0189966.1"/>
    <property type="molecule type" value="Genomic_DNA"/>
</dbReference>
<gene>
    <name evidence="2" type="ORF">LSAT_V11C800401380</name>
</gene>
<protein>
    <recommendedName>
        <fullName evidence="4">DUF1985 domain-containing protein</fullName>
    </recommendedName>
</protein>
<feature type="region of interest" description="Disordered" evidence="1">
    <location>
        <begin position="421"/>
        <end position="441"/>
    </location>
</feature>
<evidence type="ECO:0000256" key="1">
    <source>
        <dbReference type="SAM" id="MobiDB-lite"/>
    </source>
</evidence>
<evidence type="ECO:0000313" key="2">
    <source>
        <dbReference type="EMBL" id="KAJ0189966.1"/>
    </source>
</evidence>
<feature type="compositionally biased region" description="Low complexity" evidence="1">
    <location>
        <begin position="368"/>
        <end position="381"/>
    </location>
</feature>
<dbReference type="PANTHER" id="PTHR48449:SF1">
    <property type="entry name" value="DUF1985 DOMAIN-CONTAINING PROTEIN"/>
    <property type="match status" value="1"/>
</dbReference>
<reference evidence="2 3" key="1">
    <citation type="journal article" date="2017" name="Nat. Commun.">
        <title>Genome assembly with in vitro proximity ligation data and whole-genome triplication in lettuce.</title>
        <authorList>
            <person name="Reyes-Chin-Wo S."/>
            <person name="Wang Z."/>
            <person name="Yang X."/>
            <person name="Kozik A."/>
            <person name="Arikit S."/>
            <person name="Song C."/>
            <person name="Xia L."/>
            <person name="Froenicke L."/>
            <person name="Lavelle D.O."/>
            <person name="Truco M.J."/>
            <person name="Xia R."/>
            <person name="Zhu S."/>
            <person name="Xu C."/>
            <person name="Xu H."/>
            <person name="Xu X."/>
            <person name="Cox K."/>
            <person name="Korf I."/>
            <person name="Meyers B.C."/>
            <person name="Michelmore R.W."/>
        </authorList>
    </citation>
    <scope>NUCLEOTIDE SEQUENCE [LARGE SCALE GENOMIC DNA]</scope>
    <source>
        <strain evidence="3">cv. Salinas</strain>
        <tissue evidence="2">Seedlings</tissue>
    </source>
</reference>
<feature type="compositionally biased region" description="Polar residues" evidence="1">
    <location>
        <begin position="382"/>
        <end position="394"/>
    </location>
</feature>
<keyword evidence="3" id="KW-1185">Reference proteome</keyword>
<organism evidence="2 3">
    <name type="scientific">Lactuca sativa</name>
    <name type="common">Garden lettuce</name>
    <dbReference type="NCBI Taxonomy" id="4236"/>
    <lineage>
        <taxon>Eukaryota</taxon>
        <taxon>Viridiplantae</taxon>
        <taxon>Streptophyta</taxon>
        <taxon>Embryophyta</taxon>
        <taxon>Tracheophyta</taxon>
        <taxon>Spermatophyta</taxon>
        <taxon>Magnoliopsida</taxon>
        <taxon>eudicotyledons</taxon>
        <taxon>Gunneridae</taxon>
        <taxon>Pentapetalae</taxon>
        <taxon>asterids</taxon>
        <taxon>campanulids</taxon>
        <taxon>Asterales</taxon>
        <taxon>Asteraceae</taxon>
        <taxon>Cichorioideae</taxon>
        <taxon>Cichorieae</taxon>
        <taxon>Lactucinae</taxon>
        <taxon>Lactuca</taxon>
    </lineage>
</organism>
<accession>A0A9R1WW92</accession>
<sequence length="441" mass="50867">MVVSDGERGGGSGDAMHEDLNQKADLTLKGVVGTIIKKYFPRPTQSQRVLFEASAFGIFLGMHILHGDPLLVHIMMLHEVRCQQIFEMGRFLFDIEGIQLDFGETEYILICGLKVGPYVDLLHDEKGQSNSKLRARLFPDISDARLRLKDLEDLIMSPNYLALQDEDVVMLIKLVFMLKGLHGRDVKTSIPAVVYKLADNIDDWNMFSWGTYFWKYISRMMRGMFEKIEEFREFKQANPESKKGHKYTVPGFMLLFKIWILETFPKATKFYIRTPTELPWMREWGSKTPLNWDQCCRIMNVFVVCLTTNLLINVVANPEEMMLPFYVRYVNWTLNPVEFHPRKHSPVRNSPPHVASLSRRRMYKSEIETSSTESATNASSSQHLETSYMSNDTSRLVKKKTSTKALMKRLLGVVADLSSKVDRVLQKKDEPDTNVEPDRGF</sequence>
<feature type="region of interest" description="Disordered" evidence="1">
    <location>
        <begin position="365"/>
        <end position="396"/>
    </location>
</feature>
<dbReference type="PANTHER" id="PTHR48449">
    <property type="entry name" value="DUF1985 DOMAIN-CONTAINING PROTEIN"/>
    <property type="match status" value="1"/>
</dbReference>
<proteinExistence type="predicted"/>
<name>A0A9R1WW92_LACSA</name>
<dbReference type="AlphaFoldDB" id="A0A9R1WW92"/>
<dbReference type="Proteomes" id="UP000235145">
    <property type="component" value="Unassembled WGS sequence"/>
</dbReference>
<evidence type="ECO:0008006" key="4">
    <source>
        <dbReference type="Google" id="ProtNLM"/>
    </source>
</evidence>
<evidence type="ECO:0000313" key="3">
    <source>
        <dbReference type="Proteomes" id="UP000235145"/>
    </source>
</evidence>
<comment type="caution">
    <text evidence="2">The sequence shown here is derived from an EMBL/GenBank/DDBJ whole genome shotgun (WGS) entry which is preliminary data.</text>
</comment>